<evidence type="ECO:0000256" key="13">
    <source>
        <dbReference type="ARBA" id="ARBA00048679"/>
    </source>
</evidence>
<sequence>RRKTQLLFDRDELHLSSSTAVSGWAPSIGFGGAYCWSGGRSGAYAGWHGNSLPEEEEAASTTHAWSWSTSAPTRTERLPLLSNPVANPTFVLSHQASFKRASSSAGETTSTIPFEDLVKATQSFCDSNLLGQGGFGFVHKGVLEDGRVVAIKKLKAGSGQGEREFQAEIETISRIHHRHLVALVGYCIEEAHRILVGLRSYTVISRHPISFLMIALNQSYMAPEYASSGKLTEKSDIFSFGVVLLQLITGRRPVDRTQTALDDSLVDWARPLLKQALEDKNFDDVVDPRLSKNYDPNEMERMIACAAACVRHSARFRPRMSQIFRALEGNMSLDELSEGAAIGHSTIFSTEGSEYSYTQYNEDLKKFKQLALGGLALDTSGSAVLQEYSGPSSDNPQPSSSSSSEGHEIESQPKQQNVSHESFVTSFQLSFASSLCFLFLPLRKYLCNVFFTYQLHLTPSSSSAAAVVNGVLNRVKLHHFITSSSSDHCNQQFNTVAWAAEGFDAAGGSGGADSRGSTRSDASARRNQIPPPLKPSPSSTSGGSSFDADKPLRSPGFPHSTFSYEELAAATDDFSPGNLLGQGGFGYVHKGVLADGKVVAIKQLKAGSLQGEREFSAEVEIISRVHHRHLGRPCMEWSTRMRIALGAAKGNPKIIHRDIKAANILLDYKFEAKVADFGLARCFEDTDTHVSTRVVGTFGYLAPEYACTGNLTDKSDVFSFGVVLLELITGRRPVDRTKSCLDESI</sequence>
<reference evidence="17" key="1">
    <citation type="submission" date="2022-02" db="EMBL/GenBank/DDBJ databases">
        <authorList>
            <person name="Henning P.M."/>
            <person name="McCubbin A.G."/>
            <person name="Shore J.S."/>
        </authorList>
    </citation>
    <scope>NUCLEOTIDE SEQUENCE</scope>
    <source>
        <strain evidence="17">F60SS</strain>
        <tissue evidence="17">Leaves</tissue>
    </source>
</reference>
<dbReference type="SMART" id="SM00220">
    <property type="entry name" value="S_TKc"/>
    <property type="match status" value="1"/>
</dbReference>
<dbReference type="SUPFAM" id="SSF56112">
    <property type="entry name" value="Protein kinase-like (PK-like)"/>
    <property type="match status" value="2"/>
</dbReference>
<keyword evidence="7 14" id="KW-0547">Nucleotide-binding</keyword>
<comment type="subcellular location">
    <subcellularLocation>
        <location evidence="1">Cell membrane</location>
        <topology evidence="1">Single-pass membrane protein</topology>
    </subcellularLocation>
</comment>
<evidence type="ECO:0000256" key="4">
    <source>
        <dbReference type="ARBA" id="ARBA00022527"/>
    </source>
</evidence>
<feature type="region of interest" description="Disordered" evidence="15">
    <location>
        <begin position="507"/>
        <end position="552"/>
    </location>
</feature>
<keyword evidence="9 14" id="KW-0067">ATP-binding</keyword>
<dbReference type="PROSITE" id="PS00108">
    <property type="entry name" value="PROTEIN_KINASE_ST"/>
    <property type="match status" value="1"/>
</dbReference>
<evidence type="ECO:0000313" key="18">
    <source>
        <dbReference type="Proteomes" id="UP001141552"/>
    </source>
</evidence>
<organism evidence="17 18">
    <name type="scientific">Turnera subulata</name>
    <dbReference type="NCBI Taxonomy" id="218843"/>
    <lineage>
        <taxon>Eukaryota</taxon>
        <taxon>Viridiplantae</taxon>
        <taxon>Streptophyta</taxon>
        <taxon>Embryophyta</taxon>
        <taxon>Tracheophyta</taxon>
        <taxon>Spermatophyta</taxon>
        <taxon>Magnoliopsida</taxon>
        <taxon>eudicotyledons</taxon>
        <taxon>Gunneridae</taxon>
        <taxon>Pentapetalae</taxon>
        <taxon>rosids</taxon>
        <taxon>fabids</taxon>
        <taxon>Malpighiales</taxon>
        <taxon>Passifloraceae</taxon>
        <taxon>Turnera</taxon>
    </lineage>
</organism>
<feature type="domain" description="Protein kinase" evidence="16">
    <location>
        <begin position="124"/>
        <end position="745"/>
    </location>
</feature>
<keyword evidence="3" id="KW-1003">Cell membrane</keyword>
<dbReference type="PANTHER" id="PTHR47982:SF33">
    <property type="entry name" value="PROLINE-RICH RECEPTOR-LIKE PROTEIN KINASE PERK15"/>
    <property type="match status" value="1"/>
</dbReference>
<evidence type="ECO:0000256" key="5">
    <source>
        <dbReference type="ARBA" id="ARBA00022679"/>
    </source>
</evidence>
<dbReference type="PROSITE" id="PS50011">
    <property type="entry name" value="PROTEIN_KINASE_DOM"/>
    <property type="match status" value="1"/>
</dbReference>
<dbReference type="Proteomes" id="UP001141552">
    <property type="component" value="Unassembled WGS sequence"/>
</dbReference>
<feature type="region of interest" description="Disordered" evidence="15">
    <location>
        <begin position="386"/>
        <end position="417"/>
    </location>
</feature>
<dbReference type="PROSITE" id="PS00107">
    <property type="entry name" value="PROTEIN_KINASE_ATP"/>
    <property type="match status" value="2"/>
</dbReference>
<dbReference type="Pfam" id="PF07714">
    <property type="entry name" value="PK_Tyr_Ser-Thr"/>
    <property type="match status" value="2"/>
</dbReference>
<keyword evidence="18" id="KW-1185">Reference proteome</keyword>
<evidence type="ECO:0000256" key="9">
    <source>
        <dbReference type="ARBA" id="ARBA00022840"/>
    </source>
</evidence>
<keyword evidence="6" id="KW-0812">Transmembrane</keyword>
<comment type="catalytic activity">
    <reaction evidence="13">
        <text>L-seryl-[protein] + ATP = O-phospho-L-seryl-[protein] + ADP + H(+)</text>
        <dbReference type="Rhea" id="RHEA:17989"/>
        <dbReference type="Rhea" id="RHEA-COMP:9863"/>
        <dbReference type="Rhea" id="RHEA-COMP:11604"/>
        <dbReference type="ChEBI" id="CHEBI:15378"/>
        <dbReference type="ChEBI" id="CHEBI:29999"/>
        <dbReference type="ChEBI" id="CHEBI:30616"/>
        <dbReference type="ChEBI" id="CHEBI:83421"/>
        <dbReference type="ChEBI" id="CHEBI:456216"/>
        <dbReference type="EC" id="2.7.11.1"/>
    </reaction>
</comment>
<dbReference type="EMBL" id="JAKUCV010002208">
    <property type="protein sequence ID" value="KAJ4843565.1"/>
    <property type="molecule type" value="Genomic_DNA"/>
</dbReference>
<protein>
    <recommendedName>
        <fullName evidence="2">non-specific serine/threonine protein kinase</fullName>
        <ecNumber evidence="2">2.7.11.1</ecNumber>
    </recommendedName>
</protein>
<dbReference type="PANTHER" id="PTHR47982">
    <property type="entry name" value="PROLINE-RICH RECEPTOR-LIKE PROTEIN KINASE PERK4"/>
    <property type="match status" value="1"/>
</dbReference>
<evidence type="ECO:0000256" key="11">
    <source>
        <dbReference type="ARBA" id="ARBA00023136"/>
    </source>
</evidence>
<evidence type="ECO:0000256" key="10">
    <source>
        <dbReference type="ARBA" id="ARBA00022989"/>
    </source>
</evidence>
<evidence type="ECO:0000259" key="16">
    <source>
        <dbReference type="PROSITE" id="PS50011"/>
    </source>
</evidence>
<dbReference type="InterPro" id="IPR001245">
    <property type="entry name" value="Ser-Thr/Tyr_kinase_cat_dom"/>
</dbReference>
<keyword evidence="8" id="KW-0418">Kinase</keyword>
<dbReference type="InterPro" id="IPR000719">
    <property type="entry name" value="Prot_kinase_dom"/>
</dbReference>
<dbReference type="Gene3D" id="1.10.510.10">
    <property type="entry name" value="Transferase(Phosphotransferase) domain 1"/>
    <property type="match status" value="2"/>
</dbReference>
<evidence type="ECO:0000256" key="14">
    <source>
        <dbReference type="PROSITE-ProRule" id="PRU10141"/>
    </source>
</evidence>
<dbReference type="GO" id="GO:0005886">
    <property type="term" value="C:plasma membrane"/>
    <property type="evidence" value="ECO:0007669"/>
    <property type="project" value="UniProtKB-SubCell"/>
</dbReference>
<dbReference type="GO" id="GO:0004674">
    <property type="term" value="F:protein serine/threonine kinase activity"/>
    <property type="evidence" value="ECO:0007669"/>
    <property type="project" value="UniProtKB-KW"/>
</dbReference>
<keyword evidence="5" id="KW-0808">Transferase</keyword>
<dbReference type="InterPro" id="IPR047117">
    <property type="entry name" value="PERK1-13-like"/>
</dbReference>
<evidence type="ECO:0000256" key="12">
    <source>
        <dbReference type="ARBA" id="ARBA00047899"/>
    </source>
</evidence>
<dbReference type="EC" id="2.7.11.1" evidence="2"/>
<dbReference type="Pfam" id="PF00069">
    <property type="entry name" value="Pkinase"/>
    <property type="match status" value="1"/>
</dbReference>
<keyword evidence="10" id="KW-1133">Transmembrane helix</keyword>
<gene>
    <name evidence="17" type="ORF">Tsubulata_040934</name>
</gene>
<evidence type="ECO:0000256" key="1">
    <source>
        <dbReference type="ARBA" id="ARBA00004162"/>
    </source>
</evidence>
<reference evidence="17" key="2">
    <citation type="journal article" date="2023" name="Plants (Basel)">
        <title>Annotation of the Turnera subulata (Passifloraceae) Draft Genome Reveals the S-Locus Evolved after the Divergence of Turneroideae from Passifloroideae in a Stepwise Manner.</title>
        <authorList>
            <person name="Henning P.M."/>
            <person name="Roalson E.H."/>
            <person name="Mir W."/>
            <person name="McCubbin A.G."/>
            <person name="Shore J.S."/>
        </authorList>
    </citation>
    <scope>NUCLEOTIDE SEQUENCE</scope>
    <source>
        <strain evidence="17">F60SS</strain>
    </source>
</reference>
<evidence type="ECO:0000256" key="2">
    <source>
        <dbReference type="ARBA" id="ARBA00012513"/>
    </source>
</evidence>
<feature type="binding site" evidence="14">
    <location>
        <position position="602"/>
    </location>
    <ligand>
        <name>ATP</name>
        <dbReference type="ChEBI" id="CHEBI:30616"/>
    </ligand>
</feature>
<evidence type="ECO:0000256" key="8">
    <source>
        <dbReference type="ARBA" id="ARBA00022777"/>
    </source>
</evidence>
<evidence type="ECO:0000313" key="17">
    <source>
        <dbReference type="EMBL" id="KAJ4843565.1"/>
    </source>
</evidence>
<feature type="compositionally biased region" description="Low complexity" evidence="15">
    <location>
        <begin position="389"/>
        <end position="404"/>
    </location>
</feature>
<evidence type="ECO:0000256" key="15">
    <source>
        <dbReference type="SAM" id="MobiDB-lite"/>
    </source>
</evidence>
<feature type="binding site" evidence="14">
    <location>
        <position position="153"/>
    </location>
    <ligand>
        <name>ATP</name>
        <dbReference type="ChEBI" id="CHEBI:30616"/>
    </ligand>
</feature>
<keyword evidence="4" id="KW-0723">Serine/threonine-protein kinase</keyword>
<comment type="caution">
    <text evidence="17">The sequence shown here is derived from an EMBL/GenBank/DDBJ whole genome shotgun (WGS) entry which is preliminary data.</text>
</comment>
<dbReference type="OrthoDB" id="4062651at2759"/>
<dbReference type="Gene3D" id="3.30.200.20">
    <property type="entry name" value="Phosphorylase Kinase, domain 1"/>
    <property type="match status" value="2"/>
</dbReference>
<dbReference type="InterPro" id="IPR017441">
    <property type="entry name" value="Protein_kinase_ATP_BS"/>
</dbReference>
<dbReference type="GO" id="GO:0005524">
    <property type="term" value="F:ATP binding"/>
    <property type="evidence" value="ECO:0007669"/>
    <property type="project" value="UniProtKB-UniRule"/>
</dbReference>
<accession>A0A9Q0G525</accession>
<name>A0A9Q0G525_9ROSI</name>
<evidence type="ECO:0000256" key="3">
    <source>
        <dbReference type="ARBA" id="ARBA00022475"/>
    </source>
</evidence>
<dbReference type="AlphaFoldDB" id="A0A9Q0G525"/>
<feature type="non-terminal residue" evidence="17">
    <location>
        <position position="1"/>
    </location>
</feature>
<dbReference type="InterPro" id="IPR011009">
    <property type="entry name" value="Kinase-like_dom_sf"/>
</dbReference>
<evidence type="ECO:0000256" key="7">
    <source>
        <dbReference type="ARBA" id="ARBA00022741"/>
    </source>
</evidence>
<proteinExistence type="predicted"/>
<dbReference type="FunFam" id="3.30.200.20:FF:000039">
    <property type="entry name" value="receptor-like protein kinase FERONIA"/>
    <property type="match status" value="1"/>
</dbReference>
<dbReference type="InterPro" id="IPR008271">
    <property type="entry name" value="Ser/Thr_kinase_AS"/>
</dbReference>
<evidence type="ECO:0000256" key="6">
    <source>
        <dbReference type="ARBA" id="ARBA00022692"/>
    </source>
</evidence>
<feature type="compositionally biased region" description="Low complexity" evidence="15">
    <location>
        <begin position="536"/>
        <end position="545"/>
    </location>
</feature>
<keyword evidence="11" id="KW-0472">Membrane</keyword>
<feature type="non-terminal residue" evidence="17">
    <location>
        <position position="745"/>
    </location>
</feature>
<comment type="catalytic activity">
    <reaction evidence="12">
        <text>L-threonyl-[protein] + ATP = O-phospho-L-threonyl-[protein] + ADP + H(+)</text>
        <dbReference type="Rhea" id="RHEA:46608"/>
        <dbReference type="Rhea" id="RHEA-COMP:11060"/>
        <dbReference type="Rhea" id="RHEA-COMP:11605"/>
        <dbReference type="ChEBI" id="CHEBI:15378"/>
        <dbReference type="ChEBI" id="CHEBI:30013"/>
        <dbReference type="ChEBI" id="CHEBI:30616"/>
        <dbReference type="ChEBI" id="CHEBI:61977"/>
        <dbReference type="ChEBI" id="CHEBI:456216"/>
        <dbReference type="EC" id="2.7.11.1"/>
    </reaction>
</comment>